<sequence length="150" mass="15896">MLHRAFLILLIALVAACVPQELERPGLAYVSHCTAGDNLYPTQCTRLYADDMLVRTVEGNADGTFYDSPVVDEQKQLASGSYARVLDLLDDPPAEARRIPAAPPIVGGTGLPCCHVSYATTALAVDAGGTGRAVNDTVLIYALNQVDPPV</sequence>
<organism evidence="2 3">
    <name type="scientific">Pelagovum pacificum</name>
    <dbReference type="NCBI Taxonomy" id="2588711"/>
    <lineage>
        <taxon>Bacteria</taxon>
        <taxon>Pseudomonadati</taxon>
        <taxon>Pseudomonadota</taxon>
        <taxon>Alphaproteobacteria</taxon>
        <taxon>Rhodobacterales</taxon>
        <taxon>Paracoccaceae</taxon>
        <taxon>Pelagovum</taxon>
    </lineage>
</organism>
<comment type="caution">
    <text evidence="2">The sequence shown here is derived from an EMBL/GenBank/DDBJ whole genome shotgun (WGS) entry which is preliminary data.</text>
</comment>
<gene>
    <name evidence="2" type="ORF">FHY64_15220</name>
</gene>
<evidence type="ECO:0000313" key="3">
    <source>
        <dbReference type="Proteomes" id="UP000314011"/>
    </source>
</evidence>
<feature type="signal peptide" evidence="1">
    <location>
        <begin position="1"/>
        <end position="16"/>
    </location>
</feature>
<reference evidence="2 3" key="1">
    <citation type="submission" date="2019-06" db="EMBL/GenBank/DDBJ databases">
        <title>Genome of new Rhodobacteraceae sp. SM1903.</title>
        <authorList>
            <person name="Ren X."/>
        </authorList>
    </citation>
    <scope>NUCLEOTIDE SEQUENCE [LARGE SCALE GENOMIC DNA]</scope>
    <source>
        <strain evidence="2 3">SM1903</strain>
    </source>
</reference>
<accession>A0A5C5GBB1</accession>
<evidence type="ECO:0000256" key="1">
    <source>
        <dbReference type="SAM" id="SignalP"/>
    </source>
</evidence>
<dbReference type="EMBL" id="VFFF01000002">
    <property type="protein sequence ID" value="TNY31367.1"/>
    <property type="molecule type" value="Genomic_DNA"/>
</dbReference>
<evidence type="ECO:0000313" key="2">
    <source>
        <dbReference type="EMBL" id="TNY31367.1"/>
    </source>
</evidence>
<keyword evidence="1" id="KW-0732">Signal</keyword>
<proteinExistence type="predicted"/>
<protein>
    <submittedName>
        <fullName evidence="2">Uncharacterized protein</fullName>
    </submittedName>
</protein>
<name>A0A5C5GBB1_9RHOB</name>
<dbReference type="RefSeq" id="WP_140196271.1">
    <property type="nucleotide sequence ID" value="NZ_CP065915.1"/>
</dbReference>
<dbReference type="PROSITE" id="PS51257">
    <property type="entry name" value="PROKAR_LIPOPROTEIN"/>
    <property type="match status" value="1"/>
</dbReference>
<keyword evidence="3" id="KW-1185">Reference proteome</keyword>
<dbReference type="AlphaFoldDB" id="A0A5C5GBB1"/>
<feature type="chain" id="PRO_5022940404" evidence="1">
    <location>
        <begin position="17"/>
        <end position="150"/>
    </location>
</feature>
<dbReference type="Proteomes" id="UP000314011">
    <property type="component" value="Unassembled WGS sequence"/>
</dbReference>